<proteinExistence type="predicted"/>
<keyword evidence="3" id="KW-1185">Reference proteome</keyword>
<comment type="caution">
    <text evidence="2">The sequence shown here is derived from an EMBL/GenBank/DDBJ whole genome shotgun (WGS) entry which is preliminary data.</text>
</comment>
<feature type="compositionally biased region" description="Low complexity" evidence="1">
    <location>
        <begin position="73"/>
        <end position="87"/>
    </location>
</feature>
<organism evidence="2 3">
    <name type="scientific">Candida boidinii</name>
    <name type="common">Yeast</name>
    <dbReference type="NCBI Taxonomy" id="5477"/>
    <lineage>
        <taxon>Eukaryota</taxon>
        <taxon>Fungi</taxon>
        <taxon>Dikarya</taxon>
        <taxon>Ascomycota</taxon>
        <taxon>Saccharomycotina</taxon>
        <taxon>Pichiomycetes</taxon>
        <taxon>Pichiales</taxon>
        <taxon>Pichiaceae</taxon>
        <taxon>Ogataea</taxon>
        <taxon>Ogataea/Candida clade</taxon>
    </lineage>
</organism>
<gene>
    <name evidence="2" type="ORF">Cboi02_000593800</name>
</gene>
<feature type="compositionally biased region" description="Acidic residues" evidence="1">
    <location>
        <begin position="61"/>
        <end position="72"/>
    </location>
</feature>
<evidence type="ECO:0000256" key="1">
    <source>
        <dbReference type="SAM" id="MobiDB-lite"/>
    </source>
</evidence>
<reference evidence="2" key="1">
    <citation type="submission" date="2023-04" db="EMBL/GenBank/DDBJ databases">
        <title>Candida boidinii NBRC 10035.</title>
        <authorList>
            <person name="Ichikawa N."/>
            <person name="Sato H."/>
            <person name="Tonouchi N."/>
        </authorList>
    </citation>
    <scope>NUCLEOTIDE SEQUENCE</scope>
    <source>
        <strain evidence="2">NBRC 10035</strain>
    </source>
</reference>
<dbReference type="EMBL" id="BSXN01003238">
    <property type="protein sequence ID" value="GME78814.1"/>
    <property type="molecule type" value="Genomic_DNA"/>
</dbReference>
<evidence type="ECO:0000313" key="3">
    <source>
        <dbReference type="Proteomes" id="UP001165120"/>
    </source>
</evidence>
<evidence type="ECO:0000313" key="2">
    <source>
        <dbReference type="EMBL" id="GME78814.1"/>
    </source>
</evidence>
<feature type="compositionally biased region" description="Acidic residues" evidence="1">
    <location>
        <begin position="90"/>
        <end position="100"/>
    </location>
</feature>
<name>A0A9W6T757_CANBO</name>
<dbReference type="Proteomes" id="UP001165120">
    <property type="component" value="Unassembled WGS sequence"/>
</dbReference>
<dbReference type="AlphaFoldDB" id="A0A9W6T757"/>
<feature type="region of interest" description="Disordered" evidence="1">
    <location>
        <begin position="53"/>
        <end position="102"/>
    </location>
</feature>
<protein>
    <submittedName>
        <fullName evidence="2">Unnamed protein product</fullName>
    </submittedName>
</protein>
<accession>A0A9W6T757</accession>
<sequence>MPFHPLVFERYKSQFENAPDLTIRVDSFTSKPIDDTVYGGEVEVDPFEIKPTFSRENSVPDFDDNDNDDNLLDSETSTSSTNTRATSIDPMEEQEEEDSVEESKFGIPYYIDLLLSSKEEAENPISNIHLRAHQDRQLMFVEELSTISMIFRNISFVKDNNIVMAENSIFQDFIFKLIMHYSFMY</sequence>